<evidence type="ECO:0000256" key="1">
    <source>
        <dbReference type="ARBA" id="ARBA00004123"/>
    </source>
</evidence>
<reference evidence="4 5" key="1">
    <citation type="submission" date="2016-11" db="EMBL/GenBank/DDBJ databases">
        <title>The macronuclear genome of Stentor coeruleus: a giant cell with tiny introns.</title>
        <authorList>
            <person name="Slabodnick M."/>
            <person name="Ruby J.G."/>
            <person name="Reiff S.B."/>
            <person name="Swart E.C."/>
            <person name="Gosai S."/>
            <person name="Prabakaran S."/>
            <person name="Witkowska E."/>
            <person name="Larue G.E."/>
            <person name="Fisher S."/>
            <person name="Freeman R.M."/>
            <person name="Gunawardena J."/>
            <person name="Chu W."/>
            <person name="Stover N.A."/>
            <person name="Gregory B.D."/>
            <person name="Nowacki M."/>
            <person name="Derisi J."/>
            <person name="Roy S.W."/>
            <person name="Marshall W.F."/>
            <person name="Sood P."/>
        </authorList>
    </citation>
    <scope>NUCLEOTIDE SEQUENCE [LARGE SCALE GENOMIC DNA]</scope>
    <source>
        <strain evidence="4">WM001</strain>
    </source>
</reference>
<keyword evidence="5" id="KW-1185">Reference proteome</keyword>
<organism evidence="4 5">
    <name type="scientific">Stentor coeruleus</name>
    <dbReference type="NCBI Taxonomy" id="5963"/>
    <lineage>
        <taxon>Eukaryota</taxon>
        <taxon>Sar</taxon>
        <taxon>Alveolata</taxon>
        <taxon>Ciliophora</taxon>
        <taxon>Postciliodesmatophora</taxon>
        <taxon>Heterotrichea</taxon>
        <taxon>Heterotrichida</taxon>
        <taxon>Stentoridae</taxon>
        <taxon>Stentor</taxon>
    </lineage>
</organism>
<dbReference type="Proteomes" id="UP000187209">
    <property type="component" value="Unassembled WGS sequence"/>
</dbReference>
<proteinExistence type="predicted"/>
<comment type="caution">
    <text evidence="4">The sequence shown here is derived from an EMBL/GenBank/DDBJ whole genome shotgun (WGS) entry which is preliminary data.</text>
</comment>
<accession>A0A1R2BMZ2</accession>
<gene>
    <name evidence="4" type="ORF">SteCoe_22194</name>
</gene>
<dbReference type="Pfam" id="PF06203">
    <property type="entry name" value="CCT"/>
    <property type="match status" value="1"/>
</dbReference>
<keyword evidence="2" id="KW-0539">Nucleus</keyword>
<dbReference type="OrthoDB" id="289777at2759"/>
<dbReference type="PANTHER" id="PTHR31319:SF77">
    <property type="entry name" value="ZINC FINGER PROTEIN CONSTANS-LIKE 4"/>
    <property type="match status" value="1"/>
</dbReference>
<protein>
    <recommendedName>
        <fullName evidence="3">CCT domain-containing protein</fullName>
    </recommendedName>
</protein>
<dbReference type="PROSITE" id="PS51017">
    <property type="entry name" value="CCT"/>
    <property type="match status" value="1"/>
</dbReference>
<sequence>MEEVRYEVIVVPKVVKTVMRYLLIPATPLLQDLRIFPSYTGPLSSNSRAAKVKKYLEKKKKRKFSKHIRYECRQSLAVKRTRVNGRFVKCNSRRSTEDEDSLLISSKYSICEGI</sequence>
<dbReference type="InterPro" id="IPR010402">
    <property type="entry name" value="CCT_domain"/>
</dbReference>
<dbReference type="AlphaFoldDB" id="A0A1R2BMZ2"/>
<evidence type="ECO:0000313" key="5">
    <source>
        <dbReference type="Proteomes" id="UP000187209"/>
    </source>
</evidence>
<dbReference type="GO" id="GO:0005634">
    <property type="term" value="C:nucleus"/>
    <property type="evidence" value="ECO:0007669"/>
    <property type="project" value="UniProtKB-SubCell"/>
</dbReference>
<dbReference type="PANTHER" id="PTHR31319">
    <property type="entry name" value="ZINC FINGER PROTEIN CONSTANS-LIKE 4"/>
    <property type="match status" value="1"/>
</dbReference>
<name>A0A1R2BMZ2_9CILI</name>
<comment type="subcellular location">
    <subcellularLocation>
        <location evidence="1">Nucleus</location>
    </subcellularLocation>
</comment>
<evidence type="ECO:0000313" key="4">
    <source>
        <dbReference type="EMBL" id="OMJ78084.1"/>
    </source>
</evidence>
<dbReference type="InterPro" id="IPR045281">
    <property type="entry name" value="CONSTANS-like"/>
</dbReference>
<evidence type="ECO:0000256" key="2">
    <source>
        <dbReference type="ARBA" id="ARBA00023242"/>
    </source>
</evidence>
<feature type="domain" description="CCT" evidence="3">
    <location>
        <begin position="48"/>
        <end position="90"/>
    </location>
</feature>
<dbReference type="EMBL" id="MPUH01000540">
    <property type="protein sequence ID" value="OMJ78084.1"/>
    <property type="molecule type" value="Genomic_DNA"/>
</dbReference>
<evidence type="ECO:0000259" key="3">
    <source>
        <dbReference type="PROSITE" id="PS51017"/>
    </source>
</evidence>